<dbReference type="InterPro" id="IPR007175">
    <property type="entry name" value="Rpr2/Snm1/Rpp21"/>
</dbReference>
<reference evidence="5 6" key="1">
    <citation type="journal article" date="2018" name="Nat. Ecol. Evol.">
        <title>Pezizomycetes genomes reveal the molecular basis of ectomycorrhizal truffle lifestyle.</title>
        <authorList>
            <person name="Murat C."/>
            <person name="Payen T."/>
            <person name="Noel B."/>
            <person name="Kuo A."/>
            <person name="Morin E."/>
            <person name="Chen J."/>
            <person name="Kohler A."/>
            <person name="Krizsan K."/>
            <person name="Balestrini R."/>
            <person name="Da Silva C."/>
            <person name="Montanini B."/>
            <person name="Hainaut M."/>
            <person name="Levati E."/>
            <person name="Barry K.W."/>
            <person name="Belfiori B."/>
            <person name="Cichocki N."/>
            <person name="Clum A."/>
            <person name="Dockter R.B."/>
            <person name="Fauchery L."/>
            <person name="Guy J."/>
            <person name="Iotti M."/>
            <person name="Le Tacon F."/>
            <person name="Lindquist E.A."/>
            <person name="Lipzen A."/>
            <person name="Malagnac F."/>
            <person name="Mello A."/>
            <person name="Molinier V."/>
            <person name="Miyauchi S."/>
            <person name="Poulain J."/>
            <person name="Riccioni C."/>
            <person name="Rubini A."/>
            <person name="Sitrit Y."/>
            <person name="Splivallo R."/>
            <person name="Traeger S."/>
            <person name="Wang M."/>
            <person name="Zifcakova L."/>
            <person name="Wipf D."/>
            <person name="Zambonelli A."/>
            <person name="Paolocci F."/>
            <person name="Nowrousian M."/>
            <person name="Ottonello S."/>
            <person name="Baldrian P."/>
            <person name="Spatafora J.W."/>
            <person name="Henrissat B."/>
            <person name="Nagy L.G."/>
            <person name="Aury J.M."/>
            <person name="Wincker P."/>
            <person name="Grigoriev I.V."/>
            <person name="Bonfante P."/>
            <person name="Martin F.M."/>
        </authorList>
    </citation>
    <scope>NUCLEOTIDE SEQUENCE [LARGE SCALE GENOMIC DNA]</scope>
    <source>
        <strain evidence="5 6">RN42</strain>
    </source>
</reference>
<proteinExistence type="inferred from homology"/>
<dbReference type="EMBL" id="ML119702">
    <property type="protein sequence ID" value="RPA79147.1"/>
    <property type="molecule type" value="Genomic_DNA"/>
</dbReference>
<dbReference type="PANTHER" id="PTHR14742">
    <property type="entry name" value="RIBONUCLEASE P SUBUNIT P21"/>
    <property type="match status" value="1"/>
</dbReference>
<accession>A0A3N4I134</accession>
<gene>
    <name evidence="5" type="ORF">BJ508DRAFT_416085</name>
</gene>
<evidence type="ECO:0000313" key="6">
    <source>
        <dbReference type="Proteomes" id="UP000275078"/>
    </source>
</evidence>
<evidence type="ECO:0000256" key="1">
    <source>
        <dbReference type="ARBA" id="ARBA00022694"/>
    </source>
</evidence>
<dbReference type="Proteomes" id="UP000275078">
    <property type="component" value="Unassembled WGS sequence"/>
</dbReference>
<evidence type="ECO:0000313" key="5">
    <source>
        <dbReference type="EMBL" id="RPA79147.1"/>
    </source>
</evidence>
<comment type="similarity">
    <text evidence="4">Belongs to the eukaryotic/archaeal RNase P protein component 4 family.</text>
</comment>
<dbReference type="Pfam" id="PF04032">
    <property type="entry name" value="Rpr2"/>
    <property type="match status" value="1"/>
</dbReference>
<evidence type="ECO:0000256" key="2">
    <source>
        <dbReference type="ARBA" id="ARBA00022723"/>
    </source>
</evidence>
<protein>
    <submittedName>
        <fullName evidence="5">Rpr2-domain-containing protein</fullName>
    </submittedName>
</protein>
<evidence type="ECO:0000256" key="4">
    <source>
        <dbReference type="ARBA" id="ARBA00038402"/>
    </source>
</evidence>
<keyword evidence="1" id="KW-0819">tRNA processing</keyword>
<dbReference type="Gene3D" id="6.20.50.20">
    <property type="match status" value="1"/>
</dbReference>
<keyword evidence="6" id="KW-1185">Reference proteome</keyword>
<keyword evidence="2" id="KW-0479">Metal-binding</keyword>
<dbReference type="OrthoDB" id="128536at2759"/>
<evidence type="ECO:0000256" key="3">
    <source>
        <dbReference type="ARBA" id="ARBA00022833"/>
    </source>
</evidence>
<organism evidence="5 6">
    <name type="scientific">Ascobolus immersus RN42</name>
    <dbReference type="NCBI Taxonomy" id="1160509"/>
    <lineage>
        <taxon>Eukaryota</taxon>
        <taxon>Fungi</taxon>
        <taxon>Dikarya</taxon>
        <taxon>Ascomycota</taxon>
        <taxon>Pezizomycotina</taxon>
        <taxon>Pezizomycetes</taxon>
        <taxon>Pezizales</taxon>
        <taxon>Ascobolaceae</taxon>
        <taxon>Ascobolus</taxon>
    </lineage>
</organism>
<sequence length="137" mass="15150">MAKAKNPKGPPVPRQPMSRINYLLQASQLLHQTPVHKLSRHYIGTAKSVAKKTLVRLDPSIKRTICKRCDSLMLPGEGGRYSIENKSKGGRKRWADVLVVECQACGTAKRFPVGKDENYVPWSQRPEVVGGADGQKG</sequence>
<keyword evidence="3" id="KW-0862">Zinc</keyword>
<dbReference type="STRING" id="1160509.A0A3N4I134"/>
<name>A0A3N4I134_ASCIM</name>
<dbReference type="GO" id="GO:0005655">
    <property type="term" value="C:nucleolar ribonuclease P complex"/>
    <property type="evidence" value="ECO:0007669"/>
    <property type="project" value="TreeGrafter"/>
</dbReference>
<dbReference type="GO" id="GO:0046872">
    <property type="term" value="F:metal ion binding"/>
    <property type="evidence" value="ECO:0007669"/>
    <property type="project" value="UniProtKB-KW"/>
</dbReference>
<dbReference type="PANTHER" id="PTHR14742:SF0">
    <property type="entry name" value="RIBONUCLEASE P PROTEIN SUBUNIT P21"/>
    <property type="match status" value="1"/>
</dbReference>
<dbReference type="AlphaFoldDB" id="A0A3N4I134"/>
<dbReference type="GO" id="GO:0008033">
    <property type="term" value="P:tRNA processing"/>
    <property type="evidence" value="ECO:0007669"/>
    <property type="project" value="UniProtKB-KW"/>
</dbReference>